<dbReference type="STRING" id="571932.SAMN05421743_10853"/>
<name>A0A1H4DXU1_9BACI</name>
<feature type="domain" description="Sulphate adenylyltransferase catalytic" evidence="1">
    <location>
        <begin position="1"/>
        <end position="108"/>
    </location>
</feature>
<dbReference type="Proteomes" id="UP000198584">
    <property type="component" value="Unassembled WGS sequence"/>
</dbReference>
<accession>A0A1H4DXU1</accession>
<dbReference type="SUPFAM" id="SSF52374">
    <property type="entry name" value="Nucleotidylyl transferase"/>
    <property type="match status" value="1"/>
</dbReference>
<evidence type="ECO:0000313" key="2">
    <source>
        <dbReference type="EMBL" id="SEA77604.1"/>
    </source>
</evidence>
<gene>
    <name evidence="2" type="ORF">SAMN05421743_10853</name>
</gene>
<keyword evidence="2" id="KW-0548">Nucleotidyltransferase</keyword>
<dbReference type="Gene3D" id="3.40.50.620">
    <property type="entry name" value="HUPs"/>
    <property type="match status" value="1"/>
</dbReference>
<dbReference type="PANTHER" id="PTHR43509">
    <property type="match status" value="1"/>
</dbReference>
<dbReference type="InterPro" id="IPR014729">
    <property type="entry name" value="Rossmann-like_a/b/a_fold"/>
</dbReference>
<organism evidence="2 3">
    <name type="scientific">Thalassobacillus cyri</name>
    <dbReference type="NCBI Taxonomy" id="571932"/>
    <lineage>
        <taxon>Bacteria</taxon>
        <taxon>Bacillati</taxon>
        <taxon>Bacillota</taxon>
        <taxon>Bacilli</taxon>
        <taxon>Bacillales</taxon>
        <taxon>Bacillaceae</taxon>
        <taxon>Thalassobacillus</taxon>
    </lineage>
</organism>
<protein>
    <submittedName>
        <fullName evidence="2">Sulfate adenylyltransferase</fullName>
    </submittedName>
</protein>
<dbReference type="GO" id="GO:0004781">
    <property type="term" value="F:sulfate adenylyltransferase (ATP) activity"/>
    <property type="evidence" value="ECO:0007669"/>
    <property type="project" value="InterPro"/>
</dbReference>
<proteinExistence type="predicted"/>
<keyword evidence="3" id="KW-1185">Reference proteome</keyword>
<dbReference type="InterPro" id="IPR024951">
    <property type="entry name" value="Sulfurylase_cat_dom"/>
</dbReference>
<dbReference type="AlphaFoldDB" id="A0A1H4DXU1"/>
<reference evidence="2 3" key="1">
    <citation type="submission" date="2016-10" db="EMBL/GenBank/DDBJ databases">
        <authorList>
            <person name="de Groot N.N."/>
        </authorList>
    </citation>
    <scope>NUCLEOTIDE SEQUENCE [LARGE SCALE GENOMIC DNA]</scope>
    <source>
        <strain evidence="2 3">CCM7597</strain>
    </source>
</reference>
<keyword evidence="2" id="KW-0808">Transferase</keyword>
<dbReference type="EMBL" id="FNQR01000008">
    <property type="protein sequence ID" value="SEA77604.1"/>
    <property type="molecule type" value="Genomic_DNA"/>
</dbReference>
<dbReference type="PANTHER" id="PTHR43509:SF1">
    <property type="entry name" value="SULFATE ADENYLYLTRANSFERASE"/>
    <property type="match status" value="1"/>
</dbReference>
<evidence type="ECO:0000313" key="3">
    <source>
        <dbReference type="Proteomes" id="UP000198584"/>
    </source>
</evidence>
<dbReference type="Pfam" id="PF01747">
    <property type="entry name" value="ATP-sulfurylase"/>
    <property type="match status" value="1"/>
</dbReference>
<evidence type="ECO:0000259" key="1">
    <source>
        <dbReference type="Pfam" id="PF01747"/>
    </source>
</evidence>
<sequence length="115" mass="13077">MHAIVRKNYGCTHFIVGRDHAGVGDYYGTYEAQDFITQFEDELGIQIFKFEHAFYCTECGNMASAKTCPHGKENHVHLSGTKVRELLRNGERPPKEFSRPEVADVLIKGMQKQTV</sequence>